<dbReference type="InterPro" id="IPR011701">
    <property type="entry name" value="MFS"/>
</dbReference>
<feature type="transmembrane region" description="Helical" evidence="1">
    <location>
        <begin position="234"/>
        <end position="256"/>
    </location>
</feature>
<keyword evidence="1" id="KW-0812">Transmembrane</keyword>
<feature type="transmembrane region" description="Helical" evidence="1">
    <location>
        <begin position="202"/>
        <end position="228"/>
    </location>
</feature>
<feature type="transmembrane region" description="Helical" evidence="1">
    <location>
        <begin position="42"/>
        <end position="61"/>
    </location>
</feature>
<dbReference type="InParanoid" id="Q9HIG2"/>
<dbReference type="AlphaFoldDB" id="Q9HIG2"/>
<dbReference type="GO" id="GO:0022857">
    <property type="term" value="F:transmembrane transporter activity"/>
    <property type="evidence" value="ECO:0007669"/>
    <property type="project" value="InterPro"/>
</dbReference>
<evidence type="ECO:0000259" key="2">
    <source>
        <dbReference type="PROSITE" id="PS50850"/>
    </source>
</evidence>
<keyword evidence="3" id="KW-0813">Transport</keyword>
<proteinExistence type="predicted"/>
<dbReference type="PaxDb" id="273075-Ta1377"/>
<evidence type="ECO:0000313" key="4">
    <source>
        <dbReference type="Proteomes" id="UP000001024"/>
    </source>
</evidence>
<dbReference type="InterPro" id="IPR036259">
    <property type="entry name" value="MFS_trans_sf"/>
</dbReference>
<feature type="domain" description="Major facilitator superfamily (MFS) profile" evidence="2">
    <location>
        <begin position="4"/>
        <end position="380"/>
    </location>
</feature>
<evidence type="ECO:0000313" key="3">
    <source>
        <dbReference type="EMBL" id="CAC12498.1"/>
    </source>
</evidence>
<dbReference type="HOGENOM" id="CLU_025894_2_0_2"/>
<dbReference type="eggNOG" id="arCOG00132">
    <property type="taxonomic scope" value="Archaea"/>
</dbReference>
<dbReference type="Gene3D" id="1.20.1250.20">
    <property type="entry name" value="MFS general substrate transporter like domains"/>
    <property type="match status" value="1"/>
</dbReference>
<gene>
    <name evidence="3" type="ordered locus">Ta1377</name>
</gene>
<dbReference type="InterPro" id="IPR020846">
    <property type="entry name" value="MFS_dom"/>
</dbReference>
<organism evidence="3 4">
    <name type="scientific">Thermoplasma acidophilum (strain ATCC 25905 / DSM 1728 / JCM 9062 / NBRC 15155 / AMRC-C165)</name>
    <dbReference type="NCBI Taxonomy" id="273075"/>
    <lineage>
        <taxon>Archaea</taxon>
        <taxon>Methanobacteriati</taxon>
        <taxon>Thermoplasmatota</taxon>
        <taxon>Thermoplasmata</taxon>
        <taxon>Thermoplasmatales</taxon>
        <taxon>Thermoplasmataceae</taxon>
        <taxon>Thermoplasma</taxon>
    </lineage>
</organism>
<keyword evidence="4" id="KW-1185">Reference proteome</keyword>
<evidence type="ECO:0000256" key="1">
    <source>
        <dbReference type="SAM" id="Phobius"/>
    </source>
</evidence>
<feature type="transmembrane region" description="Helical" evidence="1">
    <location>
        <begin position="161"/>
        <end position="182"/>
    </location>
</feature>
<dbReference type="EnsemblBacteria" id="CAC12498">
    <property type="protein sequence ID" value="CAC12498"/>
    <property type="gene ID" value="CAC12498"/>
</dbReference>
<sequence>MHRYTFMLTISKAIRSFIFAAMAIIVPYYLSSLGLNAVETSLVIFVSLVSGAVFILLYPYVRMKLKAKMILLSALMALAFVILIITHSVYVFVAAIFIGGISLTGRDFSAYQPVEQYAISRYEQEQKAKNSAFSIYNFGSYGSAAVASLFLFLYVHYVFTYIFIVLLVLSLLQLAMYLAISFPEYNRPSAANRIPQDVRRHVSTLSALFAVDAFGGGFVTTSMLTLWFKVVYHISLGYAGFIFIIVNIVTAISILISSHISGKIGLIRTMVYTHVISNVSLILMPVIPNLIASQVFLYLRQTTSQMDVPARDSFTNTIIPPDYRVNSNSVFTTVRTIGQVSGPAIGGFLIDAMPPSLLYVAGATKIIYDISLYIKYHWFRD</sequence>
<dbReference type="KEGG" id="tac:Ta1377"/>
<dbReference type="STRING" id="273075.gene:9572604"/>
<keyword evidence="1" id="KW-1133">Transmembrane helix</keyword>
<keyword evidence="3" id="KW-0762">Sugar transport</keyword>
<dbReference type="PROSITE" id="PS50850">
    <property type="entry name" value="MFS"/>
    <property type="match status" value="1"/>
</dbReference>
<dbReference type="SUPFAM" id="SSF103473">
    <property type="entry name" value="MFS general substrate transporter"/>
    <property type="match status" value="1"/>
</dbReference>
<dbReference type="Pfam" id="PF07690">
    <property type="entry name" value="MFS_1"/>
    <property type="match status" value="1"/>
</dbReference>
<dbReference type="PANTHER" id="PTHR23520:SF5">
    <property type="entry name" value="TRANSPORTER, PUTATIVE (AFU_ORTHOLOGUE AFUA_3G04000)-RELATED"/>
    <property type="match status" value="1"/>
</dbReference>
<reference evidence="3 4" key="1">
    <citation type="journal article" date="2000" name="Nature">
        <title>The genome sequence of the thermoacidophilic scavenger Thermoplasma acidophilum.</title>
        <authorList>
            <person name="Ruepp A."/>
            <person name="Graml W."/>
            <person name="Santos-Martinez M.L."/>
            <person name="Koretke K.K."/>
            <person name="Volker C."/>
            <person name="Mewes H.W."/>
            <person name="Frishman D."/>
            <person name="Stocker S."/>
            <person name="Lupas A.N."/>
            <person name="Baumeister W."/>
        </authorList>
    </citation>
    <scope>NUCLEOTIDE SEQUENCE [LARGE SCALE GENOMIC DNA]</scope>
    <source>
        <strain evidence="4">ATCC 25905 / DSM 1728 / JCM 9062 / NBRC 15155 / AMRC-C165</strain>
    </source>
</reference>
<dbReference type="EMBL" id="AL445067">
    <property type="protein sequence ID" value="CAC12498.1"/>
    <property type="molecule type" value="Genomic_DNA"/>
</dbReference>
<name>Q9HIG2_THEAC</name>
<accession>Q9HIG2</accession>
<keyword evidence="1" id="KW-0472">Membrane</keyword>
<dbReference type="OrthoDB" id="56622at2157"/>
<protein>
    <submittedName>
        <fullName evidence="3">Sugar transporter related protein</fullName>
    </submittedName>
</protein>
<dbReference type="RefSeq" id="WP_010901783.1">
    <property type="nucleotide sequence ID" value="NC_002578.1"/>
</dbReference>
<dbReference type="PANTHER" id="PTHR23520">
    <property type="entry name" value="TRANSPORTER, PUTATIVE (AFU_ORTHOLOGUE AFUA_3G04000)-RELATED"/>
    <property type="match status" value="1"/>
</dbReference>
<feature type="transmembrane region" description="Helical" evidence="1">
    <location>
        <begin position="132"/>
        <end position="155"/>
    </location>
</feature>
<feature type="transmembrane region" description="Helical" evidence="1">
    <location>
        <begin position="276"/>
        <end position="299"/>
    </location>
</feature>
<dbReference type="Proteomes" id="UP000001024">
    <property type="component" value="Chromosome"/>
</dbReference>
<feature type="transmembrane region" description="Helical" evidence="1">
    <location>
        <begin position="12"/>
        <end position="30"/>
    </location>
</feature>